<dbReference type="Proteomes" id="UP000729402">
    <property type="component" value="Unassembled WGS sequence"/>
</dbReference>
<gene>
    <name evidence="1" type="ORF">GUJ93_ZPchr0011g28772</name>
</gene>
<dbReference type="EMBL" id="JAAALK010000081">
    <property type="protein sequence ID" value="KAG8088821.1"/>
    <property type="molecule type" value="Genomic_DNA"/>
</dbReference>
<keyword evidence="2" id="KW-1185">Reference proteome</keyword>
<sequence length="124" mass="12904">MRGAGWYHCGGLRSMGYGRRRARAAEAFGSFIGIGVPVGFVVDGTVARVGEVSVVTMVRSSRVEEDSGDGLEVSSTGVGIEVCSSILGIVLAARRPVASRVIFSSGSVEEGSVDHMMVLIVEAL</sequence>
<reference evidence="1" key="1">
    <citation type="journal article" date="2021" name="bioRxiv">
        <title>Whole Genome Assembly and Annotation of Northern Wild Rice, Zizania palustris L., Supports a Whole Genome Duplication in the Zizania Genus.</title>
        <authorList>
            <person name="Haas M."/>
            <person name="Kono T."/>
            <person name="Macchietto M."/>
            <person name="Millas R."/>
            <person name="McGilp L."/>
            <person name="Shao M."/>
            <person name="Duquette J."/>
            <person name="Hirsch C.N."/>
            <person name="Kimball J."/>
        </authorList>
    </citation>
    <scope>NUCLEOTIDE SEQUENCE</scope>
    <source>
        <tissue evidence="1">Fresh leaf tissue</tissue>
    </source>
</reference>
<comment type="caution">
    <text evidence="1">The sequence shown here is derived from an EMBL/GenBank/DDBJ whole genome shotgun (WGS) entry which is preliminary data.</text>
</comment>
<evidence type="ECO:0000313" key="1">
    <source>
        <dbReference type="EMBL" id="KAG8088821.1"/>
    </source>
</evidence>
<protein>
    <submittedName>
        <fullName evidence="1">Uncharacterized protein</fullName>
    </submittedName>
</protein>
<evidence type="ECO:0000313" key="2">
    <source>
        <dbReference type="Proteomes" id="UP000729402"/>
    </source>
</evidence>
<proteinExistence type="predicted"/>
<name>A0A8J5WGT9_ZIZPA</name>
<accession>A0A8J5WGT9</accession>
<dbReference type="AlphaFoldDB" id="A0A8J5WGT9"/>
<organism evidence="1 2">
    <name type="scientific">Zizania palustris</name>
    <name type="common">Northern wild rice</name>
    <dbReference type="NCBI Taxonomy" id="103762"/>
    <lineage>
        <taxon>Eukaryota</taxon>
        <taxon>Viridiplantae</taxon>
        <taxon>Streptophyta</taxon>
        <taxon>Embryophyta</taxon>
        <taxon>Tracheophyta</taxon>
        <taxon>Spermatophyta</taxon>
        <taxon>Magnoliopsida</taxon>
        <taxon>Liliopsida</taxon>
        <taxon>Poales</taxon>
        <taxon>Poaceae</taxon>
        <taxon>BOP clade</taxon>
        <taxon>Oryzoideae</taxon>
        <taxon>Oryzeae</taxon>
        <taxon>Zizaniinae</taxon>
        <taxon>Zizania</taxon>
    </lineage>
</organism>
<reference evidence="1" key="2">
    <citation type="submission" date="2021-02" db="EMBL/GenBank/DDBJ databases">
        <authorList>
            <person name="Kimball J.A."/>
            <person name="Haas M.W."/>
            <person name="Macchietto M."/>
            <person name="Kono T."/>
            <person name="Duquette J."/>
            <person name="Shao M."/>
        </authorList>
    </citation>
    <scope>NUCLEOTIDE SEQUENCE</scope>
    <source>
        <tissue evidence="1">Fresh leaf tissue</tissue>
    </source>
</reference>